<accession>A0A371IBB8</accession>
<evidence type="ECO:0000313" key="2">
    <source>
        <dbReference type="EMBL" id="RDY12348.1"/>
    </source>
</evidence>
<dbReference type="Proteomes" id="UP000257109">
    <property type="component" value="Unassembled WGS sequence"/>
</dbReference>
<dbReference type="PROSITE" id="PS50994">
    <property type="entry name" value="INTEGRASE"/>
    <property type="match status" value="1"/>
</dbReference>
<dbReference type="AlphaFoldDB" id="A0A371IBB8"/>
<dbReference type="Pfam" id="PF13976">
    <property type="entry name" value="gag_pre-integrs"/>
    <property type="match status" value="1"/>
</dbReference>
<dbReference type="GO" id="GO:0015074">
    <property type="term" value="P:DNA integration"/>
    <property type="evidence" value="ECO:0007669"/>
    <property type="project" value="InterPro"/>
</dbReference>
<comment type="caution">
    <text evidence="2">The sequence shown here is derived from an EMBL/GenBank/DDBJ whole genome shotgun (WGS) entry which is preliminary data.</text>
</comment>
<organism evidence="2 3">
    <name type="scientific">Mucuna pruriens</name>
    <name type="common">Velvet bean</name>
    <name type="synonym">Dolichos pruriens</name>
    <dbReference type="NCBI Taxonomy" id="157652"/>
    <lineage>
        <taxon>Eukaryota</taxon>
        <taxon>Viridiplantae</taxon>
        <taxon>Streptophyta</taxon>
        <taxon>Embryophyta</taxon>
        <taxon>Tracheophyta</taxon>
        <taxon>Spermatophyta</taxon>
        <taxon>Magnoliopsida</taxon>
        <taxon>eudicotyledons</taxon>
        <taxon>Gunneridae</taxon>
        <taxon>Pentapetalae</taxon>
        <taxon>rosids</taxon>
        <taxon>fabids</taxon>
        <taxon>Fabales</taxon>
        <taxon>Fabaceae</taxon>
        <taxon>Papilionoideae</taxon>
        <taxon>50 kb inversion clade</taxon>
        <taxon>NPAAA clade</taxon>
        <taxon>indigoferoid/millettioid clade</taxon>
        <taxon>Phaseoleae</taxon>
        <taxon>Mucuna</taxon>
    </lineage>
</organism>
<dbReference type="Gene3D" id="3.30.420.10">
    <property type="entry name" value="Ribonuclease H-like superfamily/Ribonuclease H"/>
    <property type="match status" value="1"/>
</dbReference>
<evidence type="ECO:0000313" key="3">
    <source>
        <dbReference type="Proteomes" id="UP000257109"/>
    </source>
</evidence>
<dbReference type="GO" id="GO:0003676">
    <property type="term" value="F:nucleic acid binding"/>
    <property type="evidence" value="ECO:0007669"/>
    <property type="project" value="InterPro"/>
</dbReference>
<dbReference type="InterPro" id="IPR012337">
    <property type="entry name" value="RNaseH-like_sf"/>
</dbReference>
<dbReference type="InterPro" id="IPR036397">
    <property type="entry name" value="RNaseH_sf"/>
</dbReference>
<sequence length="180" mass="21057">MGLYKIEIELTMGITIRGGLYYLQHTKIGNNTNKKDFLSSQWATLKTWVVCQIWLYHKRLRHPPFRLLKTMFPHLFSKKSVKSFNCDVYQFSKHYPATFSPNNNKSLVSFDLIHFDVWGLASNSILGSDNGTEFINLEFSKFLKDNSMVHELTCLNTLQTNGVVERKNRHLFEVFRALLF</sequence>
<evidence type="ECO:0000259" key="1">
    <source>
        <dbReference type="PROSITE" id="PS50994"/>
    </source>
</evidence>
<dbReference type="PANTHER" id="PTHR42648">
    <property type="entry name" value="TRANSPOSASE, PUTATIVE-RELATED"/>
    <property type="match status" value="1"/>
</dbReference>
<protein>
    <recommendedName>
        <fullName evidence="1">Integrase catalytic domain-containing protein</fullName>
    </recommendedName>
</protein>
<dbReference type="PANTHER" id="PTHR42648:SF28">
    <property type="entry name" value="TRANSPOSON-ENCODED PROTEIN WITH RIBONUCLEASE H-LIKE AND RETROVIRUS ZINC FINGER-LIKE DOMAINS"/>
    <property type="match status" value="1"/>
</dbReference>
<feature type="non-terminal residue" evidence="2">
    <location>
        <position position="1"/>
    </location>
</feature>
<dbReference type="SUPFAM" id="SSF53098">
    <property type="entry name" value="Ribonuclease H-like"/>
    <property type="match status" value="1"/>
</dbReference>
<name>A0A371IBB8_MUCPR</name>
<dbReference type="InterPro" id="IPR025724">
    <property type="entry name" value="GAG-pre-integrase_dom"/>
</dbReference>
<dbReference type="InterPro" id="IPR039537">
    <property type="entry name" value="Retrotran_Ty1/copia-like"/>
</dbReference>
<keyword evidence="3" id="KW-1185">Reference proteome</keyword>
<dbReference type="EMBL" id="QJKJ01000488">
    <property type="protein sequence ID" value="RDY12348.1"/>
    <property type="molecule type" value="Genomic_DNA"/>
</dbReference>
<proteinExistence type="predicted"/>
<dbReference type="InterPro" id="IPR001584">
    <property type="entry name" value="Integrase_cat-core"/>
</dbReference>
<gene>
    <name evidence="2" type="ORF">CR513_02882</name>
</gene>
<reference evidence="2" key="1">
    <citation type="submission" date="2018-05" db="EMBL/GenBank/DDBJ databases">
        <title>Draft genome of Mucuna pruriens seed.</title>
        <authorList>
            <person name="Nnadi N.E."/>
            <person name="Vos R."/>
            <person name="Hasami M.H."/>
            <person name="Devisetty U.K."/>
            <person name="Aguiy J.C."/>
        </authorList>
    </citation>
    <scope>NUCLEOTIDE SEQUENCE [LARGE SCALE GENOMIC DNA]</scope>
    <source>
        <strain evidence="2">JCA_2017</strain>
    </source>
</reference>
<feature type="domain" description="Integrase catalytic" evidence="1">
    <location>
        <begin position="60"/>
        <end position="180"/>
    </location>
</feature>